<sequence>MDVKREENNGIESEEDEGVNEDGLAVCLHATELKLFVGAGEGKEQTRLKQDEEDDADHHRSPVRH</sequence>
<feature type="compositionally biased region" description="Basic and acidic residues" evidence="1">
    <location>
        <begin position="41"/>
        <end position="65"/>
    </location>
</feature>
<keyword evidence="3" id="KW-1185">Reference proteome</keyword>
<evidence type="ECO:0000313" key="2">
    <source>
        <dbReference type="EMBL" id="KAK4282243.1"/>
    </source>
</evidence>
<gene>
    <name evidence="2" type="ORF">QN277_013643</name>
</gene>
<organism evidence="2 3">
    <name type="scientific">Acacia crassicarpa</name>
    <name type="common">northern wattle</name>
    <dbReference type="NCBI Taxonomy" id="499986"/>
    <lineage>
        <taxon>Eukaryota</taxon>
        <taxon>Viridiplantae</taxon>
        <taxon>Streptophyta</taxon>
        <taxon>Embryophyta</taxon>
        <taxon>Tracheophyta</taxon>
        <taxon>Spermatophyta</taxon>
        <taxon>Magnoliopsida</taxon>
        <taxon>eudicotyledons</taxon>
        <taxon>Gunneridae</taxon>
        <taxon>Pentapetalae</taxon>
        <taxon>rosids</taxon>
        <taxon>fabids</taxon>
        <taxon>Fabales</taxon>
        <taxon>Fabaceae</taxon>
        <taxon>Caesalpinioideae</taxon>
        <taxon>mimosoid clade</taxon>
        <taxon>Acacieae</taxon>
        <taxon>Acacia</taxon>
    </lineage>
</organism>
<dbReference type="EMBL" id="JAWXYG010000002">
    <property type="protein sequence ID" value="KAK4282243.1"/>
    <property type="molecule type" value="Genomic_DNA"/>
</dbReference>
<protein>
    <submittedName>
        <fullName evidence="2">Uncharacterized protein</fullName>
    </submittedName>
</protein>
<name>A0AAE1TEK7_9FABA</name>
<evidence type="ECO:0000256" key="1">
    <source>
        <dbReference type="SAM" id="MobiDB-lite"/>
    </source>
</evidence>
<evidence type="ECO:0000313" key="3">
    <source>
        <dbReference type="Proteomes" id="UP001293593"/>
    </source>
</evidence>
<feature type="region of interest" description="Disordered" evidence="1">
    <location>
        <begin position="37"/>
        <end position="65"/>
    </location>
</feature>
<dbReference type="AlphaFoldDB" id="A0AAE1TEK7"/>
<accession>A0AAE1TEK7</accession>
<proteinExistence type="predicted"/>
<reference evidence="2" key="1">
    <citation type="submission" date="2023-10" db="EMBL/GenBank/DDBJ databases">
        <title>Chromosome-level genome of the transformable northern wattle, Acacia crassicarpa.</title>
        <authorList>
            <person name="Massaro I."/>
            <person name="Sinha N.R."/>
            <person name="Poethig S."/>
            <person name="Leichty A.R."/>
        </authorList>
    </citation>
    <scope>NUCLEOTIDE SEQUENCE</scope>
    <source>
        <strain evidence="2">Acra3RX</strain>
        <tissue evidence="2">Leaf</tissue>
    </source>
</reference>
<dbReference type="Proteomes" id="UP001293593">
    <property type="component" value="Unassembled WGS sequence"/>
</dbReference>
<comment type="caution">
    <text evidence="2">The sequence shown here is derived from an EMBL/GenBank/DDBJ whole genome shotgun (WGS) entry which is preliminary data.</text>
</comment>
<feature type="region of interest" description="Disordered" evidence="1">
    <location>
        <begin position="1"/>
        <end position="23"/>
    </location>
</feature>